<name>A0A6J6SX58_9ZZZZ</name>
<organism evidence="3">
    <name type="scientific">freshwater metagenome</name>
    <dbReference type="NCBI Taxonomy" id="449393"/>
    <lineage>
        <taxon>unclassified sequences</taxon>
        <taxon>metagenomes</taxon>
        <taxon>ecological metagenomes</taxon>
    </lineage>
</organism>
<dbReference type="InterPro" id="IPR037523">
    <property type="entry name" value="VOC_core"/>
</dbReference>
<protein>
    <submittedName>
        <fullName evidence="3">Unannotated protein</fullName>
    </submittedName>
</protein>
<evidence type="ECO:0000313" key="3">
    <source>
        <dbReference type="EMBL" id="CAB4739451.1"/>
    </source>
</evidence>
<dbReference type="InterPro" id="IPR029068">
    <property type="entry name" value="Glyas_Bleomycin-R_OHBP_Dase"/>
</dbReference>
<dbReference type="Gene3D" id="3.10.180.10">
    <property type="entry name" value="2,3-Dihydroxybiphenyl 1,2-Dioxygenase, domain 1"/>
    <property type="match status" value="1"/>
</dbReference>
<feature type="compositionally biased region" description="Pro residues" evidence="1">
    <location>
        <begin position="181"/>
        <end position="190"/>
    </location>
</feature>
<feature type="region of interest" description="Disordered" evidence="1">
    <location>
        <begin position="171"/>
        <end position="190"/>
    </location>
</feature>
<dbReference type="PROSITE" id="PS51819">
    <property type="entry name" value="VOC"/>
    <property type="match status" value="1"/>
</dbReference>
<gene>
    <name evidence="3" type="ORF">UFOPK2810_00239</name>
</gene>
<dbReference type="SUPFAM" id="SSF54593">
    <property type="entry name" value="Glyoxalase/Bleomycin resistance protein/Dihydroxybiphenyl dioxygenase"/>
    <property type="match status" value="1"/>
</dbReference>
<proteinExistence type="predicted"/>
<evidence type="ECO:0000256" key="1">
    <source>
        <dbReference type="SAM" id="MobiDB-lite"/>
    </source>
</evidence>
<dbReference type="EMBL" id="CAEZYZ010000025">
    <property type="protein sequence ID" value="CAB4739451.1"/>
    <property type="molecule type" value="Genomic_DNA"/>
</dbReference>
<dbReference type="Pfam" id="PF13669">
    <property type="entry name" value="Glyoxalase_4"/>
    <property type="match status" value="1"/>
</dbReference>
<reference evidence="3" key="1">
    <citation type="submission" date="2020-05" db="EMBL/GenBank/DDBJ databases">
        <authorList>
            <person name="Chiriac C."/>
            <person name="Salcher M."/>
            <person name="Ghai R."/>
            <person name="Kavagutti S V."/>
        </authorList>
    </citation>
    <scope>NUCLEOTIDE SEQUENCE</scope>
</reference>
<feature type="domain" description="VOC" evidence="2">
    <location>
        <begin position="11"/>
        <end position="150"/>
    </location>
</feature>
<evidence type="ECO:0000259" key="2">
    <source>
        <dbReference type="PROSITE" id="PS51819"/>
    </source>
</evidence>
<sequence>MTPAPRLLRYPVLQTAFVVADLDEGLEHWVTVMGAGPFVVMRDFVGTDLTYRGEPSMTAVDYAFGQCGDVQVQLIAQPGAGDSIYRDMYGPGEGGFHHMCALVPLDDWDAQVAAFVDAGYVIAASLTTSAPAVYFDCRDDLGCFVELYGRTERSAGFFAHLRSLHETWDGTDPVRARTAPPSIPPTPEAS</sequence>
<accession>A0A6J6SX58</accession>
<dbReference type="AlphaFoldDB" id="A0A6J6SX58"/>